<dbReference type="PANTHER" id="PTHR11403:SF6">
    <property type="entry name" value="NITRIC OXIDE REDUCTASE SUBUNIT E"/>
    <property type="match status" value="1"/>
</dbReference>
<dbReference type="Proteomes" id="UP000000323">
    <property type="component" value="Chromosome 1"/>
</dbReference>
<evidence type="ECO:0000256" key="3">
    <source>
        <dbReference type="ARBA" id="ARBA00022692"/>
    </source>
</evidence>
<evidence type="ECO:0000256" key="6">
    <source>
        <dbReference type="RuleBase" id="RU003376"/>
    </source>
</evidence>
<name>D1CCH7_THET1</name>
<reference evidence="10" key="1">
    <citation type="journal article" date="2010" name="Stand. Genomic Sci.">
        <title>Complete genome sequence of 'Thermobaculum terrenum' type strain (YNP1).</title>
        <authorList>
            <person name="Kiss H."/>
            <person name="Cleland D."/>
            <person name="Lapidus A."/>
            <person name="Lucas S."/>
            <person name="Glavina Del Rio T."/>
            <person name="Nolan M."/>
            <person name="Tice H."/>
            <person name="Han C."/>
            <person name="Goodwin L."/>
            <person name="Pitluck S."/>
            <person name="Liolios K."/>
            <person name="Ivanova N."/>
            <person name="Mavromatis K."/>
            <person name="Ovchinnikova G."/>
            <person name="Pati A."/>
            <person name="Chen A."/>
            <person name="Palaniappan K."/>
            <person name="Land M."/>
            <person name="Hauser L."/>
            <person name="Chang Y."/>
            <person name="Jeffries C."/>
            <person name="Lu M."/>
            <person name="Brettin T."/>
            <person name="Detter J."/>
            <person name="Goker M."/>
            <person name="Tindall B."/>
            <person name="Beck B."/>
            <person name="McDermott T."/>
            <person name="Woyke T."/>
            <person name="Bristow J."/>
            <person name="Eisen J."/>
            <person name="Markowitz V."/>
            <person name="Hugenholtz P."/>
            <person name="Kyrpides N."/>
            <person name="Klenk H."/>
            <person name="Cheng J."/>
        </authorList>
    </citation>
    <scope>NUCLEOTIDE SEQUENCE [LARGE SCALE GENOMIC DNA]</scope>
    <source>
        <strain evidence="10">ATCC BAA-798 / YNP1</strain>
    </source>
</reference>
<keyword evidence="10" id="KW-1185">Reference proteome</keyword>
<dbReference type="Gene3D" id="1.20.120.80">
    <property type="entry name" value="Cytochrome c oxidase, subunit III, four-helix bundle"/>
    <property type="match status" value="1"/>
</dbReference>
<protein>
    <submittedName>
        <fullName evidence="9">Cytochrome c oxidase subunit III</fullName>
    </submittedName>
</protein>
<keyword evidence="4 7" id="KW-1133">Transmembrane helix</keyword>
<feature type="domain" description="Heme-copper oxidase subunit III family profile" evidence="8">
    <location>
        <begin position="39"/>
        <end position="227"/>
    </location>
</feature>
<dbReference type="AlphaFoldDB" id="D1CCH7"/>
<accession>D1CCH7</accession>
<evidence type="ECO:0000259" key="8">
    <source>
        <dbReference type="PROSITE" id="PS50253"/>
    </source>
</evidence>
<gene>
    <name evidence="9" type="ordered locus">Tter_1586</name>
</gene>
<feature type="transmembrane region" description="Helical" evidence="7">
    <location>
        <begin position="110"/>
        <end position="127"/>
    </location>
</feature>
<evidence type="ECO:0000256" key="4">
    <source>
        <dbReference type="ARBA" id="ARBA00022989"/>
    </source>
</evidence>
<dbReference type="CDD" id="cd02862">
    <property type="entry name" value="NorE_like"/>
    <property type="match status" value="1"/>
</dbReference>
<dbReference type="KEGG" id="ttr:Tter_1586"/>
<proteinExistence type="inferred from homology"/>
<keyword evidence="3 6" id="KW-0812">Transmembrane</keyword>
<dbReference type="GO" id="GO:0019646">
    <property type="term" value="P:aerobic electron transport chain"/>
    <property type="evidence" value="ECO:0007669"/>
    <property type="project" value="InterPro"/>
</dbReference>
<evidence type="ECO:0000256" key="2">
    <source>
        <dbReference type="ARBA" id="ARBA00010581"/>
    </source>
</evidence>
<evidence type="ECO:0000256" key="7">
    <source>
        <dbReference type="SAM" id="Phobius"/>
    </source>
</evidence>
<dbReference type="STRING" id="525904.Tter_1586"/>
<evidence type="ECO:0000313" key="10">
    <source>
        <dbReference type="Proteomes" id="UP000000323"/>
    </source>
</evidence>
<evidence type="ECO:0000256" key="5">
    <source>
        <dbReference type="ARBA" id="ARBA00023136"/>
    </source>
</evidence>
<feature type="transmembrane region" description="Helical" evidence="7">
    <location>
        <begin position="39"/>
        <end position="62"/>
    </location>
</feature>
<comment type="subcellular location">
    <subcellularLocation>
        <location evidence="6">Cell membrane</location>
        <topology evidence="6">Multi-pass membrane protein</topology>
    </subcellularLocation>
    <subcellularLocation>
        <location evidence="1">Membrane</location>
        <topology evidence="1">Multi-pass membrane protein</topology>
    </subcellularLocation>
</comment>
<dbReference type="EMBL" id="CP001825">
    <property type="protein sequence ID" value="ACZ42492.1"/>
    <property type="molecule type" value="Genomic_DNA"/>
</dbReference>
<dbReference type="GO" id="GO:0005886">
    <property type="term" value="C:plasma membrane"/>
    <property type="evidence" value="ECO:0007669"/>
    <property type="project" value="UniProtKB-SubCell"/>
</dbReference>
<feature type="transmembrane region" description="Helical" evidence="7">
    <location>
        <begin position="206"/>
        <end position="225"/>
    </location>
</feature>
<dbReference type="Pfam" id="PF00510">
    <property type="entry name" value="COX3"/>
    <property type="match status" value="1"/>
</dbReference>
<organism evidence="9 10">
    <name type="scientific">Thermobaculum terrenum (strain ATCC BAA-798 / CCMEE 7001 / YNP1)</name>
    <dbReference type="NCBI Taxonomy" id="525904"/>
    <lineage>
        <taxon>Bacteria</taxon>
        <taxon>Bacillati</taxon>
        <taxon>Chloroflexota</taxon>
        <taxon>Chloroflexia</taxon>
        <taxon>Candidatus Thermobaculales</taxon>
        <taxon>Candidatus Thermobaculaceae</taxon>
        <taxon>Thermobaculum</taxon>
    </lineage>
</organism>
<dbReference type="PROSITE" id="PS50253">
    <property type="entry name" value="COX3"/>
    <property type="match status" value="1"/>
</dbReference>
<dbReference type="InterPro" id="IPR000298">
    <property type="entry name" value="Cyt_c_oxidase-like_su3"/>
</dbReference>
<evidence type="ECO:0000313" key="9">
    <source>
        <dbReference type="EMBL" id="ACZ42492.1"/>
    </source>
</evidence>
<dbReference type="PANTHER" id="PTHR11403">
    <property type="entry name" value="CYTOCHROME C OXIDASE SUBUNIT III"/>
    <property type="match status" value="1"/>
</dbReference>
<dbReference type="eggNOG" id="COG1845">
    <property type="taxonomic scope" value="Bacteria"/>
</dbReference>
<dbReference type="HOGENOM" id="CLU_044071_1_0_0"/>
<comment type="similarity">
    <text evidence="2 6">Belongs to the cytochrome c oxidase subunit 3 family.</text>
</comment>
<dbReference type="InterPro" id="IPR024791">
    <property type="entry name" value="Cyt_c/ubiquinol_Oxase_su3"/>
</dbReference>
<dbReference type="InterPro" id="IPR013833">
    <property type="entry name" value="Cyt_c_oxidase_su3_a-hlx"/>
</dbReference>
<evidence type="ECO:0000256" key="1">
    <source>
        <dbReference type="ARBA" id="ARBA00004141"/>
    </source>
</evidence>
<dbReference type="InterPro" id="IPR035973">
    <property type="entry name" value="Cyt_c_oxidase_su3-like_sf"/>
</dbReference>
<feature type="transmembrane region" description="Helical" evidence="7">
    <location>
        <begin position="83"/>
        <end position="104"/>
    </location>
</feature>
<feature type="transmembrane region" description="Helical" evidence="7">
    <location>
        <begin position="161"/>
        <end position="186"/>
    </location>
</feature>
<dbReference type="GO" id="GO:0004129">
    <property type="term" value="F:cytochrome-c oxidase activity"/>
    <property type="evidence" value="ECO:0007669"/>
    <property type="project" value="InterPro"/>
</dbReference>
<sequence length="234" mass="26799">MADSTVAVTSTQAVEVHHEDPALKHQFDTPEQQYGASMFGMWIFLSTEIMMFGGLFLGYIVYRALYPQAWHEATLHQNWIIGGINTLVLITSSFTVALSIYGAQTNKKRLTVWCLLLTILFAFVFLVNKYIEYSAHYHEGLLPGKWFNTSEYGRQTELFMLFYFVMTGLHGIHVLVGILILSYMAYKAWKNTFHSGYYTPLEVAGLYWHFVDIVWIFLFPLLYLMGGVSFGGGH</sequence>
<keyword evidence="5 7" id="KW-0472">Membrane</keyword>
<dbReference type="RefSeq" id="WP_012875526.1">
    <property type="nucleotide sequence ID" value="NC_013525.1"/>
</dbReference>
<dbReference type="SUPFAM" id="SSF81452">
    <property type="entry name" value="Cytochrome c oxidase subunit III-like"/>
    <property type="match status" value="1"/>
</dbReference>